<keyword evidence="2" id="KW-1185">Reference proteome</keyword>
<dbReference type="EMBL" id="DF820483">
    <property type="protein sequence ID" value="GAK61755.1"/>
    <property type="molecule type" value="Genomic_DNA"/>
</dbReference>
<name>A0A081CB00_VECG1</name>
<dbReference type="Proteomes" id="UP000030661">
    <property type="component" value="Unassembled WGS sequence"/>
</dbReference>
<evidence type="ECO:0000313" key="1">
    <source>
        <dbReference type="EMBL" id="GAK61755.1"/>
    </source>
</evidence>
<protein>
    <submittedName>
        <fullName evidence="1">Uncharacterized protein</fullName>
    </submittedName>
</protein>
<dbReference type="STRING" id="1499967.U27_02584"/>
<organism evidence="1">
    <name type="scientific">Vecturithrix granuli</name>
    <dbReference type="NCBI Taxonomy" id="1499967"/>
    <lineage>
        <taxon>Bacteria</taxon>
        <taxon>Candidatus Moduliflexota</taxon>
        <taxon>Candidatus Vecturitrichia</taxon>
        <taxon>Candidatus Vecturitrichales</taxon>
        <taxon>Candidatus Vecturitrichaceae</taxon>
        <taxon>Candidatus Vecturithrix</taxon>
    </lineage>
</organism>
<dbReference type="AlphaFoldDB" id="A0A081CB00"/>
<dbReference type="HOGENOM" id="CLU_2393823_0_0_0"/>
<gene>
    <name evidence="1" type="ORF">U27_02584</name>
</gene>
<reference evidence="1" key="1">
    <citation type="journal article" date="2015" name="PeerJ">
        <title>First genomic representation of candidate bacterial phylum KSB3 points to enhanced environmental sensing as a trigger of wastewater bulking.</title>
        <authorList>
            <person name="Sekiguchi Y."/>
            <person name="Ohashi A."/>
            <person name="Parks D.H."/>
            <person name="Yamauchi T."/>
            <person name="Tyson G.W."/>
            <person name="Hugenholtz P."/>
        </authorList>
    </citation>
    <scope>NUCLEOTIDE SEQUENCE [LARGE SCALE GENOMIC DNA]</scope>
</reference>
<sequence>MKIALSEETQQSSIVLMMNMMETLNDELPALAGEGDLKTALELLKWQLAQANLHIQRTFVLVDAIESYLAAQGSTTGFRKSGENFSGTATPVN</sequence>
<accession>A0A081CB00</accession>
<evidence type="ECO:0000313" key="2">
    <source>
        <dbReference type="Proteomes" id="UP000030661"/>
    </source>
</evidence>
<proteinExistence type="predicted"/>